<dbReference type="Proteomes" id="UP000215086">
    <property type="component" value="Chromosome"/>
</dbReference>
<dbReference type="SUPFAM" id="SSF55347">
    <property type="entry name" value="Glyceraldehyde-3-phosphate dehydrogenase-like, C-terminal domain"/>
    <property type="match status" value="1"/>
</dbReference>
<dbReference type="InterPro" id="IPR050463">
    <property type="entry name" value="Gfo/Idh/MocA_oxidrdct_glycsds"/>
</dbReference>
<gene>
    <name evidence="2" type="ORF">THTE_0891</name>
</gene>
<dbReference type="InterPro" id="IPR036291">
    <property type="entry name" value="NAD(P)-bd_dom_sf"/>
</dbReference>
<dbReference type="Gene3D" id="3.40.50.720">
    <property type="entry name" value="NAD(P)-binding Rossmann-like Domain"/>
    <property type="match status" value="1"/>
</dbReference>
<evidence type="ECO:0000256" key="1">
    <source>
        <dbReference type="SAM" id="Phobius"/>
    </source>
</evidence>
<dbReference type="OrthoDB" id="253515at2"/>
<dbReference type="KEGG" id="ttf:THTE_0891"/>
<sequence length="456" mass="50599">MSASARKGEERSPHTTRRDFLVTGGMAGVGALALMARAVPAVHAAESHTIRLALIGCGGRGSGAVKDAFSVANGPVELYAMADIFEDRLESSRKVLSDMYGQQVNVEGRCFVGFDAYKHAIDCLRPGDVAMLTGYAAFRPMQLEYAVSKGVNVFMEKSFACDPVGVRRVIAAGKKAQEKNVKIAAGLQCRHSVNRHELIRRIKDGELGDIISVRAYRMEAVGPLGPKPADVPELFWQIRNFFRFFWVSGGLFSEMDIHQIDEICWIKDAWPVRAHGVGGRAVNSTDRSQNLDSYFAEWTFPDGTQGIDVVRYVPNCYNHFATYIHGSKRAAQFSGPVHAGIVRIFKDQRIDEDNILWEAPKEKLTPWQAEWADFFDSIRNDKPHNEAERAALANLAAIIGRAAVHSGQVVTWDEAMASQFQFCPNIDQMTAETPPPIQPDERGFYPVPVPGQWKEI</sequence>
<dbReference type="PROSITE" id="PS51318">
    <property type="entry name" value="TAT"/>
    <property type="match status" value="1"/>
</dbReference>
<dbReference type="Gene3D" id="3.30.360.10">
    <property type="entry name" value="Dihydrodipicolinate Reductase, domain 2"/>
    <property type="match status" value="1"/>
</dbReference>
<name>A0A286RC00_9BACT</name>
<dbReference type="PANTHER" id="PTHR43818:SF5">
    <property type="entry name" value="OXIDOREDUCTASE FAMILY PROTEIN"/>
    <property type="match status" value="1"/>
</dbReference>
<proteinExistence type="predicted"/>
<feature type="transmembrane region" description="Helical" evidence="1">
    <location>
        <begin position="20"/>
        <end position="39"/>
    </location>
</feature>
<dbReference type="InterPro" id="IPR006311">
    <property type="entry name" value="TAT_signal"/>
</dbReference>
<dbReference type="PANTHER" id="PTHR43818">
    <property type="entry name" value="BCDNA.GH03377"/>
    <property type="match status" value="1"/>
</dbReference>
<keyword evidence="1" id="KW-1133">Transmembrane helix</keyword>
<dbReference type="GO" id="GO:0050112">
    <property type="term" value="F:inositol 2-dehydrogenase (NAD+) activity"/>
    <property type="evidence" value="ECO:0007669"/>
    <property type="project" value="UniProtKB-EC"/>
</dbReference>
<dbReference type="RefSeq" id="WP_095414079.1">
    <property type="nucleotide sequence ID" value="NZ_CP018477.1"/>
</dbReference>
<dbReference type="EC" id="1.1.1.18" evidence="2"/>
<keyword evidence="1" id="KW-0472">Membrane</keyword>
<keyword evidence="2" id="KW-0560">Oxidoreductase</keyword>
<dbReference type="SUPFAM" id="SSF51735">
    <property type="entry name" value="NAD(P)-binding Rossmann-fold domains"/>
    <property type="match status" value="1"/>
</dbReference>
<organism evidence="2 3">
    <name type="scientific">Thermogutta terrifontis</name>
    <dbReference type="NCBI Taxonomy" id="1331910"/>
    <lineage>
        <taxon>Bacteria</taxon>
        <taxon>Pseudomonadati</taxon>
        <taxon>Planctomycetota</taxon>
        <taxon>Planctomycetia</taxon>
        <taxon>Pirellulales</taxon>
        <taxon>Thermoguttaceae</taxon>
        <taxon>Thermogutta</taxon>
    </lineage>
</organism>
<accession>A0A286RC00</accession>
<keyword evidence="3" id="KW-1185">Reference proteome</keyword>
<evidence type="ECO:0000313" key="3">
    <source>
        <dbReference type="Proteomes" id="UP000215086"/>
    </source>
</evidence>
<keyword evidence="1" id="KW-0812">Transmembrane</keyword>
<reference evidence="2 3" key="1">
    <citation type="journal article" name="Front. Microbiol.">
        <title>Sugar Metabolism of the First Thermophilic Planctomycete Thermogutta terrifontis: Comparative Genomic and Transcriptomic Approaches.</title>
        <authorList>
            <person name="Elcheninov A.G."/>
            <person name="Menzel P."/>
            <person name="Gudbergsdottir S.R."/>
            <person name="Slesarev A.I."/>
            <person name="Kadnikov V.V."/>
            <person name="Krogh A."/>
            <person name="Bonch-Osmolovskaya E.A."/>
            <person name="Peng X."/>
            <person name="Kublanov I.V."/>
        </authorList>
    </citation>
    <scope>NUCLEOTIDE SEQUENCE [LARGE SCALE GENOMIC DNA]</scope>
    <source>
        <strain evidence="2 3">R1</strain>
    </source>
</reference>
<evidence type="ECO:0000313" key="2">
    <source>
        <dbReference type="EMBL" id="ASV73493.1"/>
    </source>
</evidence>
<dbReference type="EMBL" id="CP018477">
    <property type="protein sequence ID" value="ASV73493.1"/>
    <property type="molecule type" value="Genomic_DNA"/>
</dbReference>
<dbReference type="AlphaFoldDB" id="A0A286RC00"/>
<protein>
    <submittedName>
        <fullName evidence="2">Myo-inositol 2-dehydrogenase</fullName>
        <ecNumber evidence="2">1.1.1.18</ecNumber>
    </submittedName>
</protein>